<dbReference type="InterPro" id="IPR036388">
    <property type="entry name" value="WH-like_DNA-bd_sf"/>
</dbReference>
<gene>
    <name evidence="1" type="ORF">ACFSBK_05945</name>
</gene>
<dbReference type="Proteomes" id="UP001597285">
    <property type="component" value="Unassembled WGS sequence"/>
</dbReference>
<sequence>MNKINEMSFETKRKRNVTNVTVGSVVECKTIGKPFKGKIEVLYNNSAMVAQSRFDKTVVNFKDMSVGGKKVKVIKQVVEKINVSNRQKVRSRTKPPIAPQPVEQWDAEGKVLIKTYESAIEAGKYHGVHDTTIYSYIKGRSSASAFKWKYQKDKEFKQKKVSDAK</sequence>
<dbReference type="EMBL" id="JBHUFF010000013">
    <property type="protein sequence ID" value="MFD1799391.1"/>
    <property type="molecule type" value="Genomic_DNA"/>
</dbReference>
<dbReference type="Gene3D" id="1.10.10.10">
    <property type="entry name" value="Winged helix-like DNA-binding domain superfamily/Winged helix DNA-binding domain"/>
    <property type="match status" value="1"/>
</dbReference>
<dbReference type="SMART" id="SM00497">
    <property type="entry name" value="IENR1"/>
    <property type="match status" value="1"/>
</dbReference>
<reference evidence="2" key="1">
    <citation type="journal article" date="2019" name="Int. J. Syst. Evol. Microbiol.">
        <title>The Global Catalogue of Microorganisms (GCM) 10K type strain sequencing project: providing services to taxonomists for standard genome sequencing and annotation.</title>
        <authorList>
            <consortium name="The Broad Institute Genomics Platform"/>
            <consortium name="The Broad Institute Genome Sequencing Center for Infectious Disease"/>
            <person name="Wu L."/>
            <person name="Ma J."/>
        </authorList>
    </citation>
    <scope>NUCLEOTIDE SEQUENCE [LARGE SCALE GENOMIC DNA]</scope>
    <source>
        <strain evidence="2">KCTC 42143</strain>
    </source>
</reference>
<comment type="caution">
    <text evidence="1">The sequence shown here is derived from an EMBL/GenBank/DDBJ whole genome shotgun (WGS) entry which is preliminary data.</text>
</comment>
<protein>
    <submittedName>
        <fullName evidence="1">Uncharacterized protein</fullName>
    </submittedName>
</protein>
<name>A0ABW4NNQ1_9LACT</name>
<dbReference type="RefSeq" id="WP_058918412.1">
    <property type="nucleotide sequence ID" value="NZ_JBHSQC010000025.1"/>
</dbReference>
<evidence type="ECO:0000313" key="1">
    <source>
        <dbReference type="EMBL" id="MFD1799391.1"/>
    </source>
</evidence>
<proteinExistence type="predicted"/>
<accession>A0ABW4NNQ1</accession>
<evidence type="ECO:0000313" key="2">
    <source>
        <dbReference type="Proteomes" id="UP001597285"/>
    </source>
</evidence>
<organism evidence="1 2">
    <name type="scientific">Carnobacterium antarcticum</name>
    <dbReference type="NCBI Taxonomy" id="2126436"/>
    <lineage>
        <taxon>Bacteria</taxon>
        <taxon>Bacillati</taxon>
        <taxon>Bacillota</taxon>
        <taxon>Bacilli</taxon>
        <taxon>Lactobacillales</taxon>
        <taxon>Carnobacteriaceae</taxon>
        <taxon>Carnobacterium</taxon>
    </lineage>
</organism>
<dbReference type="InterPro" id="IPR003647">
    <property type="entry name" value="Intron_nuc_1_rpt"/>
</dbReference>
<keyword evidence="2" id="KW-1185">Reference proteome</keyword>